<comment type="subcellular location">
    <subcellularLocation>
        <location evidence="2">Mitochondrion inner membrane</location>
        <topology evidence="2">Single-pass membrane protein</topology>
    </subcellularLocation>
</comment>
<evidence type="ECO:0000256" key="8">
    <source>
        <dbReference type="ARBA" id="ARBA00023136"/>
    </source>
</evidence>
<dbReference type="GeneID" id="20525803"/>
<dbReference type="InterPro" id="IPR007512">
    <property type="entry name" value="Mic10"/>
</dbReference>
<accession>A0A058ZDX3</accession>
<gene>
    <name evidence="9" type="ORF">H696_01078</name>
</gene>
<dbReference type="Proteomes" id="UP000030693">
    <property type="component" value="Unassembled WGS sequence"/>
</dbReference>
<keyword evidence="10" id="KW-1185">Reference proteome</keyword>
<dbReference type="RefSeq" id="XP_009493239.1">
    <property type="nucleotide sequence ID" value="XM_009494964.1"/>
</dbReference>
<comment type="function">
    <text evidence="1">Component of the MICOS complex, a large protein complex of the mitochondrial inner membrane that plays crucial roles in the maintenance of crista junctions, inner membrane architecture, and formation of contact sites to the outer membrane.</text>
</comment>
<dbReference type="EMBL" id="KB932202">
    <property type="protein sequence ID" value="KCV71661.1"/>
    <property type="molecule type" value="Genomic_DNA"/>
</dbReference>
<name>A0A058ZDX3_FONAL</name>
<evidence type="ECO:0000256" key="7">
    <source>
        <dbReference type="ARBA" id="ARBA00023128"/>
    </source>
</evidence>
<dbReference type="Pfam" id="PF04418">
    <property type="entry name" value="DUF543"/>
    <property type="match status" value="1"/>
</dbReference>
<evidence type="ECO:0000313" key="9">
    <source>
        <dbReference type="EMBL" id="KCV71662.1"/>
    </source>
</evidence>
<dbReference type="PANTHER" id="PTHR21304:SF0">
    <property type="entry name" value="MICOS COMPLEX SUBUNIT MIC10"/>
    <property type="match status" value="1"/>
</dbReference>
<protein>
    <recommendedName>
        <fullName evidence="11">MICOS complex subunit</fullName>
    </recommendedName>
</protein>
<evidence type="ECO:0000313" key="10">
    <source>
        <dbReference type="Proteomes" id="UP000030693"/>
    </source>
</evidence>
<evidence type="ECO:0000256" key="1">
    <source>
        <dbReference type="ARBA" id="ARBA00002689"/>
    </source>
</evidence>
<keyword evidence="4" id="KW-0812">Transmembrane</keyword>
<dbReference type="AlphaFoldDB" id="A0A058ZDX3"/>
<dbReference type="GO" id="GO:0061617">
    <property type="term" value="C:MICOS complex"/>
    <property type="evidence" value="ECO:0007669"/>
    <property type="project" value="InterPro"/>
</dbReference>
<keyword evidence="6" id="KW-1133">Transmembrane helix</keyword>
<evidence type="ECO:0000256" key="5">
    <source>
        <dbReference type="ARBA" id="ARBA00022792"/>
    </source>
</evidence>
<evidence type="ECO:0000256" key="3">
    <source>
        <dbReference type="ARBA" id="ARBA00006792"/>
    </source>
</evidence>
<organism evidence="9">
    <name type="scientific">Fonticula alba</name>
    <name type="common">Slime mold</name>
    <dbReference type="NCBI Taxonomy" id="691883"/>
    <lineage>
        <taxon>Eukaryota</taxon>
        <taxon>Rotosphaerida</taxon>
        <taxon>Fonticulaceae</taxon>
        <taxon>Fonticula</taxon>
    </lineage>
</organism>
<dbReference type="PANTHER" id="PTHR21304">
    <property type="entry name" value="MICOS COMPLEX SUBUNIT MIC10"/>
    <property type="match status" value="1"/>
</dbReference>
<evidence type="ECO:0000256" key="2">
    <source>
        <dbReference type="ARBA" id="ARBA00004434"/>
    </source>
</evidence>
<sequence length="203" mass="20955">MSQPETVSATAAARVADQTIVPSTEGLVTIWNRCIYRLATQPLYGMAFGFAASLAFFRSSRAPVIFGTGVGLGHAIHACTDDLRFVATRPVAEVAAQNAAETAREVLIPQARATFAFLREQLDKMQAQAAARSAAAAEAATAAAAPTEVPSVAAAINATEQATEPVVALFTESANSEAVPVEEAVSTYEVVVEAPADAASDSA</sequence>
<evidence type="ECO:0000256" key="6">
    <source>
        <dbReference type="ARBA" id="ARBA00022989"/>
    </source>
</evidence>
<evidence type="ECO:0008006" key="11">
    <source>
        <dbReference type="Google" id="ProtNLM"/>
    </source>
</evidence>
<reference evidence="9" key="1">
    <citation type="submission" date="2013-04" db="EMBL/GenBank/DDBJ databases">
        <title>The Genome Sequence of Fonticula alba ATCC 38817.</title>
        <authorList>
            <consortium name="The Broad Institute Genomics Platform"/>
            <person name="Russ C."/>
            <person name="Cuomo C."/>
            <person name="Burger G."/>
            <person name="Gray M.W."/>
            <person name="Holland P.W.H."/>
            <person name="King N."/>
            <person name="Lang F.B.F."/>
            <person name="Roger A.J."/>
            <person name="Ruiz-Trillo I."/>
            <person name="Brown M."/>
            <person name="Walker B."/>
            <person name="Young S."/>
            <person name="Zeng Q."/>
            <person name="Gargeya S."/>
            <person name="Fitzgerald M."/>
            <person name="Haas B."/>
            <person name="Abouelleil A."/>
            <person name="Allen A.W."/>
            <person name="Alvarado L."/>
            <person name="Arachchi H.M."/>
            <person name="Berlin A.M."/>
            <person name="Chapman S.B."/>
            <person name="Gainer-Dewar J."/>
            <person name="Goldberg J."/>
            <person name="Griggs A."/>
            <person name="Gujja S."/>
            <person name="Hansen M."/>
            <person name="Howarth C."/>
            <person name="Imamovic A."/>
            <person name="Ireland A."/>
            <person name="Larimer J."/>
            <person name="McCowan C."/>
            <person name="Murphy C."/>
            <person name="Pearson M."/>
            <person name="Poon T.W."/>
            <person name="Priest M."/>
            <person name="Roberts A."/>
            <person name="Saif S."/>
            <person name="Shea T."/>
            <person name="Sisk P."/>
            <person name="Sykes S."/>
            <person name="Wortman J."/>
            <person name="Nusbaum C."/>
            <person name="Birren B."/>
        </authorList>
    </citation>
    <scope>NUCLEOTIDE SEQUENCE [LARGE SCALE GENOMIC DNA]</scope>
    <source>
        <strain evidence="9">ATCC 38817</strain>
    </source>
</reference>
<proteinExistence type="inferred from homology"/>
<dbReference type="EMBL" id="KB932202">
    <property type="protein sequence ID" value="KCV71662.1"/>
    <property type="molecule type" value="Genomic_DNA"/>
</dbReference>
<keyword evidence="7" id="KW-0496">Mitochondrion</keyword>
<dbReference type="RefSeq" id="XP_009493240.1">
    <property type="nucleotide sequence ID" value="XM_009494965.1"/>
</dbReference>
<evidence type="ECO:0000256" key="4">
    <source>
        <dbReference type="ARBA" id="ARBA00022692"/>
    </source>
</evidence>
<keyword evidence="8" id="KW-0472">Membrane</keyword>
<keyword evidence="5" id="KW-0999">Mitochondrion inner membrane</keyword>
<comment type="similarity">
    <text evidence="3">Belongs to the MICOS complex subunit Mic10 family.</text>
</comment>